<proteinExistence type="predicted"/>
<evidence type="ECO:0000256" key="1">
    <source>
        <dbReference type="SAM" id="MobiDB-lite"/>
    </source>
</evidence>
<evidence type="ECO:0000313" key="3">
    <source>
        <dbReference type="Proteomes" id="UP000026960"/>
    </source>
</evidence>
<dbReference type="AlphaFoldDB" id="A0A0D3G610"/>
<sequence length="176" mass="18220">MRPLLPRLLRLHCHHATLVSTAREGGSAILEPSGGRSTLSEPAGDRSVTPEPTRAAIVIMVTAPGAVVTCCPSASFPPHARTDQPLPSQAADSSFPSLPTADSSFPSPSAAYPSFLSLPTVDPPHAATVIVVTAHGDVVTTAARSQHYCSCGCPRPLLLQARIPPLPLGEARRPAG</sequence>
<protein>
    <submittedName>
        <fullName evidence="2">Uncharacterized protein</fullName>
    </submittedName>
</protein>
<accession>A0A0D3G610</accession>
<reference evidence="2" key="1">
    <citation type="journal article" date="2009" name="Rice">
        <title>De Novo Next Generation Sequencing of Plant Genomes.</title>
        <authorList>
            <person name="Rounsley S."/>
            <person name="Marri P.R."/>
            <person name="Yu Y."/>
            <person name="He R."/>
            <person name="Sisneros N."/>
            <person name="Goicoechea J.L."/>
            <person name="Lee S.J."/>
            <person name="Angelova A."/>
            <person name="Kudrna D."/>
            <person name="Luo M."/>
            <person name="Affourtit J."/>
            <person name="Desany B."/>
            <person name="Knight J."/>
            <person name="Niazi F."/>
            <person name="Egholm M."/>
            <person name="Wing R.A."/>
        </authorList>
    </citation>
    <scope>NUCLEOTIDE SEQUENCE [LARGE SCALE GENOMIC DNA]</scope>
    <source>
        <strain evidence="2">cv. IRGC 105608</strain>
    </source>
</reference>
<dbReference type="EnsemblPlants" id="OBART05G11570.1">
    <property type="protein sequence ID" value="OBART05G11570.1"/>
    <property type="gene ID" value="OBART05G11570"/>
</dbReference>
<organism evidence="2">
    <name type="scientific">Oryza barthii</name>
    <dbReference type="NCBI Taxonomy" id="65489"/>
    <lineage>
        <taxon>Eukaryota</taxon>
        <taxon>Viridiplantae</taxon>
        <taxon>Streptophyta</taxon>
        <taxon>Embryophyta</taxon>
        <taxon>Tracheophyta</taxon>
        <taxon>Spermatophyta</taxon>
        <taxon>Magnoliopsida</taxon>
        <taxon>Liliopsida</taxon>
        <taxon>Poales</taxon>
        <taxon>Poaceae</taxon>
        <taxon>BOP clade</taxon>
        <taxon>Oryzoideae</taxon>
        <taxon>Oryzeae</taxon>
        <taxon>Oryzinae</taxon>
        <taxon>Oryza</taxon>
    </lineage>
</organism>
<name>A0A0D3G610_9ORYZ</name>
<reference evidence="2" key="2">
    <citation type="submission" date="2015-03" db="UniProtKB">
        <authorList>
            <consortium name="EnsemblPlants"/>
        </authorList>
    </citation>
    <scope>IDENTIFICATION</scope>
</reference>
<evidence type="ECO:0000313" key="2">
    <source>
        <dbReference type="EnsemblPlants" id="OBART05G11570.1"/>
    </source>
</evidence>
<dbReference type="Gramene" id="OBART05G11570.1">
    <property type="protein sequence ID" value="OBART05G11570.1"/>
    <property type="gene ID" value="OBART05G11570"/>
</dbReference>
<dbReference type="Proteomes" id="UP000026960">
    <property type="component" value="Chromosome 5"/>
</dbReference>
<dbReference type="PaxDb" id="65489-OBART05G11570.1"/>
<feature type="region of interest" description="Disordered" evidence="1">
    <location>
        <begin position="79"/>
        <end position="103"/>
    </location>
</feature>
<feature type="region of interest" description="Disordered" evidence="1">
    <location>
        <begin position="24"/>
        <end position="51"/>
    </location>
</feature>
<dbReference type="HOGENOM" id="CLU_1527590_0_0_1"/>
<feature type="compositionally biased region" description="Polar residues" evidence="1">
    <location>
        <begin position="85"/>
        <end position="102"/>
    </location>
</feature>
<keyword evidence="3" id="KW-1185">Reference proteome</keyword>